<evidence type="ECO:0000256" key="1">
    <source>
        <dbReference type="SAM" id="MobiDB-lite"/>
    </source>
</evidence>
<organism evidence="2 3">
    <name type="scientific">Pararge aegeria aegeria</name>
    <dbReference type="NCBI Taxonomy" id="348720"/>
    <lineage>
        <taxon>Eukaryota</taxon>
        <taxon>Metazoa</taxon>
        <taxon>Ecdysozoa</taxon>
        <taxon>Arthropoda</taxon>
        <taxon>Hexapoda</taxon>
        <taxon>Insecta</taxon>
        <taxon>Pterygota</taxon>
        <taxon>Neoptera</taxon>
        <taxon>Endopterygota</taxon>
        <taxon>Lepidoptera</taxon>
        <taxon>Glossata</taxon>
        <taxon>Ditrysia</taxon>
        <taxon>Papilionoidea</taxon>
        <taxon>Nymphalidae</taxon>
        <taxon>Satyrinae</taxon>
        <taxon>Satyrini</taxon>
        <taxon>Parargina</taxon>
        <taxon>Pararge</taxon>
    </lineage>
</organism>
<gene>
    <name evidence="2" type="primary">jg3641</name>
    <name evidence="2" type="ORF">PAEG_LOCUS5776</name>
</gene>
<proteinExistence type="predicted"/>
<reference evidence="2" key="1">
    <citation type="submission" date="2022-03" db="EMBL/GenBank/DDBJ databases">
        <authorList>
            <person name="Lindestad O."/>
        </authorList>
    </citation>
    <scope>NUCLEOTIDE SEQUENCE</scope>
</reference>
<feature type="compositionally biased region" description="Polar residues" evidence="1">
    <location>
        <begin position="19"/>
        <end position="33"/>
    </location>
</feature>
<dbReference type="EMBL" id="CAKXAJ010018758">
    <property type="protein sequence ID" value="CAH2217899.1"/>
    <property type="molecule type" value="Genomic_DNA"/>
</dbReference>
<dbReference type="AlphaFoldDB" id="A0A8S4QTP3"/>
<keyword evidence="3" id="KW-1185">Reference proteome</keyword>
<accession>A0A8S4QTP3</accession>
<name>A0A8S4QTP3_9NEOP</name>
<protein>
    <submittedName>
        <fullName evidence="2">Jg3641 protein</fullName>
    </submittedName>
</protein>
<sequence length="91" mass="9808">ASRALLPFTLRRRPHSRYANGSRQPGNASTRSTCDAARAPAARLVRADRCARAASRTSAQPLRYGTVPAALLPQASVVLRLTIAAHRSLNF</sequence>
<comment type="caution">
    <text evidence="2">The sequence shown here is derived from an EMBL/GenBank/DDBJ whole genome shotgun (WGS) entry which is preliminary data.</text>
</comment>
<dbReference type="Proteomes" id="UP000838756">
    <property type="component" value="Unassembled WGS sequence"/>
</dbReference>
<evidence type="ECO:0000313" key="2">
    <source>
        <dbReference type="EMBL" id="CAH2217899.1"/>
    </source>
</evidence>
<evidence type="ECO:0000313" key="3">
    <source>
        <dbReference type="Proteomes" id="UP000838756"/>
    </source>
</evidence>
<feature type="region of interest" description="Disordered" evidence="1">
    <location>
        <begin position="12"/>
        <end position="34"/>
    </location>
</feature>
<feature type="non-terminal residue" evidence="2">
    <location>
        <position position="1"/>
    </location>
</feature>